<dbReference type="EMBL" id="JAAOLX010000002">
    <property type="protein sequence ID" value="NHQ85208.1"/>
    <property type="molecule type" value="Genomic_DNA"/>
</dbReference>
<protein>
    <submittedName>
        <fullName evidence="1">Uncharacterized protein</fullName>
    </submittedName>
</protein>
<gene>
    <name evidence="1" type="ORF">HA050_03665</name>
</gene>
<name>A0ABX0KLW3_9NEIS</name>
<evidence type="ECO:0000313" key="2">
    <source>
        <dbReference type="Proteomes" id="UP000712570"/>
    </source>
</evidence>
<keyword evidence="2" id="KW-1185">Reference proteome</keyword>
<comment type="caution">
    <text evidence="1">The sequence shown here is derived from an EMBL/GenBank/DDBJ whole genome shotgun (WGS) entry which is preliminary data.</text>
</comment>
<dbReference type="Proteomes" id="UP000712570">
    <property type="component" value="Unassembled WGS sequence"/>
</dbReference>
<reference evidence="1 2" key="1">
    <citation type="submission" date="2020-03" db="EMBL/GenBank/DDBJ databases">
        <title>Draft genome sequence of environmentally isolated violet-colored cultures.</title>
        <authorList>
            <person name="Wilson H.S."/>
        </authorList>
    </citation>
    <scope>NUCLEOTIDE SEQUENCE [LARGE SCALE GENOMIC DNA]</scope>
    <source>
        <strain evidence="1 2">HSC-16F04</strain>
    </source>
</reference>
<accession>A0ABX0KLW3</accession>
<dbReference type="RefSeq" id="WP_166822222.1">
    <property type="nucleotide sequence ID" value="NZ_JAAOLX010000002.1"/>
</dbReference>
<organism evidence="1 2">
    <name type="scientific">Iodobacter violaceini</name>
    <dbReference type="NCBI Taxonomy" id="3044271"/>
    <lineage>
        <taxon>Bacteria</taxon>
        <taxon>Pseudomonadati</taxon>
        <taxon>Pseudomonadota</taxon>
        <taxon>Betaproteobacteria</taxon>
        <taxon>Neisseriales</taxon>
        <taxon>Chitinibacteraceae</taxon>
        <taxon>Iodobacter</taxon>
    </lineage>
</organism>
<sequence>MRYIADDFIAEAKKQNIYCVEMAILDAASFRRSCEGKFFLSGETPLWSRASSLDSSLHLPGERCIFSDFISKGIVVFF</sequence>
<evidence type="ECO:0000313" key="1">
    <source>
        <dbReference type="EMBL" id="NHQ85208.1"/>
    </source>
</evidence>
<proteinExistence type="predicted"/>